<dbReference type="InterPro" id="IPR027417">
    <property type="entry name" value="P-loop_NTPase"/>
</dbReference>
<dbReference type="PRINTS" id="PR00364">
    <property type="entry name" value="DISEASERSIST"/>
</dbReference>
<dbReference type="SMART" id="SM00028">
    <property type="entry name" value="TPR"/>
    <property type="match status" value="5"/>
</dbReference>
<dbReference type="RefSeq" id="WP_307250167.1">
    <property type="nucleotide sequence ID" value="NZ_JAUSQZ010000001.1"/>
</dbReference>
<dbReference type="PANTHER" id="PTHR47691:SF3">
    <property type="entry name" value="HTH-TYPE TRANSCRIPTIONAL REGULATOR RV0890C-RELATED"/>
    <property type="match status" value="1"/>
</dbReference>
<evidence type="ECO:0000313" key="1">
    <source>
        <dbReference type="EMBL" id="MDP9830906.1"/>
    </source>
</evidence>
<reference evidence="1 2" key="1">
    <citation type="submission" date="2023-07" db="EMBL/GenBank/DDBJ databases">
        <title>Sequencing the genomes of 1000 actinobacteria strains.</title>
        <authorList>
            <person name="Klenk H.-P."/>
        </authorList>
    </citation>
    <scope>NUCLEOTIDE SEQUENCE [LARGE SCALE GENOMIC DNA]</scope>
    <source>
        <strain evidence="1 2">DSM 44388</strain>
    </source>
</reference>
<dbReference type="Gene3D" id="1.25.40.10">
    <property type="entry name" value="Tetratricopeptide repeat domain"/>
    <property type="match status" value="2"/>
</dbReference>
<dbReference type="Gene3D" id="3.40.50.300">
    <property type="entry name" value="P-loop containing nucleotide triphosphate hydrolases"/>
    <property type="match status" value="1"/>
</dbReference>
<dbReference type="InterPro" id="IPR011990">
    <property type="entry name" value="TPR-like_helical_dom_sf"/>
</dbReference>
<sequence>MLPLESPVAGLPDPGRACSLDEIAAQLRHLKVWAGAPSYDVIAGRVNEARPASERVGRSTVVDCFRAGRRRVDPELLASVVAALHPDPGYVNQWRQALKILAGTADAAHQARVRPGLPEESGTFTGRTEVLDRWRRSAAPFSLTMQGMAGVGKTRLALRLARLLLDDGVVDEAMFVDLRGFHESQAPADPAAVLDGLLRLLGVPGAQVPVRRADRDALYRRRIVGRRLLLVLDDAAHEEQVAPFLPAASGGVVLVTSRRTLTLPGTVNVEVDPFTPAESRAYLREALGLEAADPLVMDRIARRCGHLPLALALAAGRMRARPGWTLSEQADRLDERCRTGRFEPGIALPLEVSYRNLPPAGRRLLRALALHPGPSFDTAAAVALGGQEPAVTTALLNDLTDQHLLRRDPAGRFSFHHLIRTYAAAAGVDEDRRADRRQALDRLLDHCLTTASVDVSRLEPGSGDAAGAEARPGAWTDTELAGLVATAELPASTHDRPDYASDLSVVLHRYLGMRGFVKEALSIHTRAAENADRTRQAAALLQLAMTELRRSGFPEALAHLNRAERIYRHDGDEAGLLTVLSHRALAQIRVGHAQQARYDLVTVLAARRRLGDGPATIRTLHTLAGAEYGLGRYQEAAENLREALTLARHHGDRWLQAVGLCNLGGTELRLGRLDAAATRLEQALDLARRERFVSTEGCALQYLGDLHLERGDHASAETAYRRALPLLTGAGHRSGELSVHIGLGHVALAVGDPDAAVAEFSRADEGARESAVVDIEQQALAQAGLGRALHRLGREPEAARHEQQARRLWARLNQARGADVSGP</sequence>
<gene>
    <name evidence="1" type="ORF">J2S57_006655</name>
</gene>
<dbReference type="SUPFAM" id="SSF48452">
    <property type="entry name" value="TPR-like"/>
    <property type="match status" value="2"/>
</dbReference>
<comment type="caution">
    <text evidence="1">The sequence shown here is derived from an EMBL/GenBank/DDBJ whole genome shotgun (WGS) entry which is preliminary data.</text>
</comment>
<dbReference type="SUPFAM" id="SSF52540">
    <property type="entry name" value="P-loop containing nucleoside triphosphate hydrolases"/>
    <property type="match status" value="1"/>
</dbReference>
<keyword evidence="2" id="KW-1185">Reference proteome</keyword>
<protein>
    <submittedName>
        <fullName evidence="1">Tetratricopeptide (TPR) repeat protein</fullName>
    </submittedName>
</protein>
<dbReference type="Pfam" id="PF13424">
    <property type="entry name" value="TPR_12"/>
    <property type="match status" value="2"/>
</dbReference>
<dbReference type="InterPro" id="IPR019734">
    <property type="entry name" value="TPR_rpt"/>
</dbReference>
<proteinExistence type="predicted"/>
<organism evidence="1 2">
    <name type="scientific">Kineosporia succinea</name>
    <dbReference type="NCBI Taxonomy" id="84632"/>
    <lineage>
        <taxon>Bacteria</taxon>
        <taxon>Bacillati</taxon>
        <taxon>Actinomycetota</taxon>
        <taxon>Actinomycetes</taxon>
        <taxon>Kineosporiales</taxon>
        <taxon>Kineosporiaceae</taxon>
        <taxon>Kineosporia</taxon>
    </lineage>
</organism>
<accession>A0ABT9PDW8</accession>
<dbReference type="PANTHER" id="PTHR47691">
    <property type="entry name" value="REGULATOR-RELATED"/>
    <property type="match status" value="1"/>
</dbReference>
<dbReference type="EMBL" id="JAUSQZ010000001">
    <property type="protein sequence ID" value="MDP9830906.1"/>
    <property type="molecule type" value="Genomic_DNA"/>
</dbReference>
<evidence type="ECO:0000313" key="2">
    <source>
        <dbReference type="Proteomes" id="UP001235712"/>
    </source>
</evidence>
<dbReference type="Proteomes" id="UP001235712">
    <property type="component" value="Unassembled WGS sequence"/>
</dbReference>
<name>A0ABT9PDW8_9ACTN</name>